<proteinExistence type="predicted"/>
<sequence>MSLSHPDFELYDNVGRTGEQIKDHRGNRPTTDDLHRWAAHDAKQFTDSLTIEDAGQSVIAWTRRLYQVRTTAEFQAVATAVLGDGHSALSELHQFLETAAEWCERSHEPKIAERYRRHAEQLSELGYELSYLTDDHLADTYRRTHPSAPAQPTSGPAAAPAPPAAPARRPSR</sequence>
<dbReference type="EMBL" id="CP029078">
    <property type="protein sequence ID" value="QCN88655.1"/>
    <property type="molecule type" value="Genomic_DNA"/>
</dbReference>
<dbReference type="Proteomes" id="UP000501753">
    <property type="component" value="Chromosome"/>
</dbReference>
<dbReference type="Proteomes" id="UP000271291">
    <property type="component" value="Chromosome"/>
</dbReference>
<feature type="compositionally biased region" description="Low complexity" evidence="1">
    <location>
        <begin position="146"/>
        <end position="158"/>
    </location>
</feature>
<dbReference type="KEGG" id="sgd:ELQ87_09470"/>
<dbReference type="OrthoDB" id="4322922at2"/>
<accession>A0A3Q9KMT5</accession>
<dbReference type="EMBL" id="CP034687">
    <property type="protein sequence ID" value="AZS84490.1"/>
    <property type="molecule type" value="Genomic_DNA"/>
</dbReference>
<evidence type="ECO:0000313" key="4">
    <source>
        <dbReference type="Proteomes" id="UP000271291"/>
    </source>
</evidence>
<gene>
    <name evidence="3" type="ORF">DDJ31_29850</name>
    <name evidence="2" type="ORF">ELQ87_09470</name>
</gene>
<reference evidence="2 4" key="2">
    <citation type="submission" date="2018-12" db="EMBL/GenBank/DDBJ databases">
        <title>Streptomyces griseoviridis F1-27 complete genome.</title>
        <authorList>
            <person name="Mariita R.M."/>
            <person name="Sello J.K."/>
        </authorList>
    </citation>
    <scope>NUCLEOTIDE SEQUENCE [LARGE SCALE GENOMIC DNA]</scope>
    <source>
        <strain evidence="2 4">F1-27</strain>
    </source>
</reference>
<evidence type="ECO:0000313" key="2">
    <source>
        <dbReference type="EMBL" id="AZS84490.1"/>
    </source>
</evidence>
<dbReference type="AlphaFoldDB" id="A0A3Q9KMT5"/>
<evidence type="ECO:0000256" key="1">
    <source>
        <dbReference type="SAM" id="MobiDB-lite"/>
    </source>
</evidence>
<feature type="region of interest" description="Disordered" evidence="1">
    <location>
        <begin position="138"/>
        <end position="172"/>
    </location>
</feature>
<reference evidence="3 5" key="1">
    <citation type="submission" date="2018-04" db="EMBL/GenBank/DDBJ databases">
        <title>Complete genome sequences of Streptomyces griseoviridis K61 and characterization of antagonistic properties of biological control agents.</title>
        <authorList>
            <person name="Mariita R.M."/>
            <person name="Sello J.K."/>
        </authorList>
    </citation>
    <scope>NUCLEOTIDE SEQUENCE [LARGE SCALE GENOMIC DNA]</scope>
    <source>
        <strain evidence="3 5">K61</strain>
    </source>
</reference>
<dbReference type="RefSeq" id="WP_127177391.1">
    <property type="nucleotide sequence ID" value="NZ_CP029078.1"/>
</dbReference>
<keyword evidence="5" id="KW-1185">Reference proteome</keyword>
<evidence type="ECO:0000313" key="5">
    <source>
        <dbReference type="Proteomes" id="UP000501753"/>
    </source>
</evidence>
<organism evidence="2 4">
    <name type="scientific">Streptomyces griseoviridis</name>
    <dbReference type="NCBI Taxonomy" id="45398"/>
    <lineage>
        <taxon>Bacteria</taxon>
        <taxon>Bacillati</taxon>
        <taxon>Actinomycetota</taxon>
        <taxon>Actinomycetes</taxon>
        <taxon>Kitasatosporales</taxon>
        <taxon>Streptomycetaceae</taxon>
        <taxon>Streptomyces</taxon>
    </lineage>
</organism>
<evidence type="ECO:0000313" key="3">
    <source>
        <dbReference type="EMBL" id="QCN88655.1"/>
    </source>
</evidence>
<protein>
    <submittedName>
        <fullName evidence="2">Uncharacterized protein</fullName>
    </submittedName>
</protein>
<name>A0A3Q9KMT5_STRGD</name>